<evidence type="ECO:0008006" key="3">
    <source>
        <dbReference type="Google" id="ProtNLM"/>
    </source>
</evidence>
<dbReference type="EMBL" id="QKSB01000007">
    <property type="protein sequence ID" value="PZE16625.1"/>
    <property type="molecule type" value="Genomic_DNA"/>
</dbReference>
<name>A0A2W1NBE4_9FLAO</name>
<accession>A0A2W1NBE4</accession>
<evidence type="ECO:0000313" key="1">
    <source>
        <dbReference type="EMBL" id="PZE16625.1"/>
    </source>
</evidence>
<proteinExistence type="predicted"/>
<reference evidence="1 2" key="1">
    <citation type="submission" date="2018-06" db="EMBL/GenBank/DDBJ databases">
        <title>The draft genome sequence of Crocinitomix sp. SM1701.</title>
        <authorList>
            <person name="Zhang X."/>
        </authorList>
    </citation>
    <scope>NUCLEOTIDE SEQUENCE [LARGE SCALE GENOMIC DNA]</scope>
    <source>
        <strain evidence="1 2">SM1701</strain>
    </source>
</reference>
<evidence type="ECO:0000313" key="2">
    <source>
        <dbReference type="Proteomes" id="UP000249248"/>
    </source>
</evidence>
<dbReference type="AlphaFoldDB" id="A0A2W1NBE4"/>
<organism evidence="1 2">
    <name type="scientific">Putridiphycobacter roseus</name>
    <dbReference type="NCBI Taxonomy" id="2219161"/>
    <lineage>
        <taxon>Bacteria</taxon>
        <taxon>Pseudomonadati</taxon>
        <taxon>Bacteroidota</taxon>
        <taxon>Flavobacteriia</taxon>
        <taxon>Flavobacteriales</taxon>
        <taxon>Crocinitomicaceae</taxon>
        <taxon>Putridiphycobacter</taxon>
    </lineage>
</organism>
<keyword evidence="2" id="KW-1185">Reference proteome</keyword>
<sequence>MDLVKLKSGSEIRGFITEKTEEIVKIKTKDGSIWVFKQSEVSAIESFVPAVFEKGYFGTVSLGVLGGSDVSANFLILNGYRINAHWSAGLGIGIDQFYNNMYLPLFAEGRYNLLKKGTTPYVSLGFGYDLPFQMSERNKGGFFGQGLIGFQHELGNHFGIFSGVGFRYGQLQVDEWNWWGTDVTTKTIYEINRFDLRFGFIFR</sequence>
<dbReference type="Proteomes" id="UP000249248">
    <property type="component" value="Unassembled WGS sequence"/>
</dbReference>
<protein>
    <recommendedName>
        <fullName evidence="3">Outer membrane protein beta-barrel domain-containing protein</fullName>
    </recommendedName>
</protein>
<gene>
    <name evidence="1" type="ORF">DNU06_12280</name>
</gene>
<comment type="caution">
    <text evidence="1">The sequence shown here is derived from an EMBL/GenBank/DDBJ whole genome shotgun (WGS) entry which is preliminary data.</text>
</comment>